<gene>
    <name evidence="1" type="ORF">CDAR_41631</name>
</gene>
<name>A0AAV4NE58_9ARAC</name>
<sequence length="79" mass="9005">MQSEQLCDEVRSRVARLGQTCILRVASSCSAFSESSEIFWNRGKPLRSQGDSTQKQRNRMHFTSDPLEEAAVVDECHWS</sequence>
<evidence type="ECO:0000313" key="2">
    <source>
        <dbReference type="Proteomes" id="UP001054837"/>
    </source>
</evidence>
<organism evidence="1 2">
    <name type="scientific">Caerostris darwini</name>
    <dbReference type="NCBI Taxonomy" id="1538125"/>
    <lineage>
        <taxon>Eukaryota</taxon>
        <taxon>Metazoa</taxon>
        <taxon>Ecdysozoa</taxon>
        <taxon>Arthropoda</taxon>
        <taxon>Chelicerata</taxon>
        <taxon>Arachnida</taxon>
        <taxon>Araneae</taxon>
        <taxon>Araneomorphae</taxon>
        <taxon>Entelegynae</taxon>
        <taxon>Araneoidea</taxon>
        <taxon>Araneidae</taxon>
        <taxon>Caerostris</taxon>
    </lineage>
</organism>
<proteinExistence type="predicted"/>
<dbReference type="EMBL" id="BPLQ01001568">
    <property type="protein sequence ID" value="GIX83065.1"/>
    <property type="molecule type" value="Genomic_DNA"/>
</dbReference>
<comment type="caution">
    <text evidence="1">The sequence shown here is derived from an EMBL/GenBank/DDBJ whole genome shotgun (WGS) entry which is preliminary data.</text>
</comment>
<keyword evidence="2" id="KW-1185">Reference proteome</keyword>
<dbReference type="AlphaFoldDB" id="A0AAV4NE58"/>
<dbReference type="Proteomes" id="UP001054837">
    <property type="component" value="Unassembled WGS sequence"/>
</dbReference>
<reference evidence="1 2" key="1">
    <citation type="submission" date="2021-06" db="EMBL/GenBank/DDBJ databases">
        <title>Caerostris darwini draft genome.</title>
        <authorList>
            <person name="Kono N."/>
            <person name="Arakawa K."/>
        </authorList>
    </citation>
    <scope>NUCLEOTIDE SEQUENCE [LARGE SCALE GENOMIC DNA]</scope>
</reference>
<evidence type="ECO:0000313" key="1">
    <source>
        <dbReference type="EMBL" id="GIX83065.1"/>
    </source>
</evidence>
<accession>A0AAV4NE58</accession>
<protein>
    <submittedName>
        <fullName evidence="1">Uncharacterized protein</fullName>
    </submittedName>
</protein>